<gene>
    <name evidence="1" type="ORF">M5X19_15830</name>
</gene>
<evidence type="ECO:0000313" key="2">
    <source>
        <dbReference type="Proteomes" id="UP001527099"/>
    </source>
</evidence>
<evidence type="ECO:0000313" key="1">
    <source>
        <dbReference type="EMBL" id="MCY9694362.1"/>
    </source>
</evidence>
<keyword evidence="1" id="KW-0378">Hydrolase</keyword>
<dbReference type="SUPFAM" id="SSF50939">
    <property type="entry name" value="Sialidases"/>
    <property type="match status" value="1"/>
</dbReference>
<organism evidence="1 2">
    <name type="scientific">Paenibacillus alginolyticus</name>
    <dbReference type="NCBI Taxonomy" id="59839"/>
    <lineage>
        <taxon>Bacteria</taxon>
        <taxon>Bacillati</taxon>
        <taxon>Bacillota</taxon>
        <taxon>Bacilli</taxon>
        <taxon>Bacillales</taxon>
        <taxon>Paenibacillaceae</taxon>
        <taxon>Paenibacillus</taxon>
    </lineage>
</organism>
<accession>A0ABT4GDV9</accession>
<dbReference type="Proteomes" id="UP001527099">
    <property type="component" value="Unassembled WGS sequence"/>
</dbReference>
<dbReference type="RefSeq" id="WP_268616063.1">
    <property type="nucleotide sequence ID" value="NZ_JAMDMX010000046.1"/>
</dbReference>
<dbReference type="EMBL" id="JAMDMX010000046">
    <property type="protein sequence ID" value="MCY9694362.1"/>
    <property type="molecule type" value="Genomic_DNA"/>
</dbReference>
<proteinExistence type="predicted"/>
<dbReference type="CDD" id="cd15482">
    <property type="entry name" value="Sialidase_non-viral"/>
    <property type="match status" value="1"/>
</dbReference>
<comment type="caution">
    <text evidence="1">The sequence shown here is derived from an EMBL/GenBank/DDBJ whole genome shotgun (WGS) entry which is preliminary data.</text>
</comment>
<dbReference type="Gene3D" id="2.120.10.10">
    <property type="match status" value="1"/>
</dbReference>
<reference evidence="1 2" key="1">
    <citation type="submission" date="2022-05" db="EMBL/GenBank/DDBJ databases">
        <title>Genome Sequencing of Bee-Associated Microbes.</title>
        <authorList>
            <person name="Dunlap C."/>
        </authorList>
    </citation>
    <scope>NUCLEOTIDE SEQUENCE [LARGE SCALE GENOMIC DNA]</scope>
    <source>
        <strain evidence="1 2">NRRL B-14421</strain>
    </source>
</reference>
<keyword evidence="2" id="KW-1185">Reference proteome</keyword>
<dbReference type="GO" id="GO:0016787">
    <property type="term" value="F:hydrolase activity"/>
    <property type="evidence" value="ECO:0007669"/>
    <property type="project" value="UniProtKB-KW"/>
</dbReference>
<sequence length="487" mass="52845">MSVVNITASLMGAHFEPSVAVSVLNPNIINVIATDTTLGPTQIGIYRSVDGGATFSTGVLPLPVGFAGAEAPTIEYIFSNTFLVGMHAFNDIQDGSIFVYRSTDNGATFSDPILVTRGYGTVVHNDIPYMAADRSPSSPFFGHIYMTYVPQFDFEFGNGNSSIFFRCSLDTGLTWEAPIRISFPFGIQSRASITVGLAGEVYVSWIMTGPESPTYFIRRSLNGGVTFDPGISKIPAKISNVTLVPNQLPGYTFRVLTLASLGTDISASLFRGNIYAVWQDNRRGYSDILLSTSQDGLLWSAPQSITGSPIGSQNFFPYVTVSPFTGKVFVIYYTNRVDGHLLDTFVAESVDGSASFSNRRVTQTSFDPGSQPLIGDYITASVIKSQTLASVWAATVSGKLDVFLEHDNKAAGPAAFSYFSYASKQLKYLKMDLNTIFINFLQIMNSMLLLPLSMNWCSTSQVQARSPFPYGILMLLKAADCSVPGSF</sequence>
<protein>
    <submittedName>
        <fullName evidence="1">Glycoside hydrolase</fullName>
    </submittedName>
</protein>
<dbReference type="InterPro" id="IPR036278">
    <property type="entry name" value="Sialidase_sf"/>
</dbReference>
<name>A0ABT4GDV9_9BACL</name>